<keyword evidence="2" id="KW-1185">Reference proteome</keyword>
<comment type="caution">
    <text evidence="1">The sequence shown here is derived from an EMBL/GenBank/DDBJ whole genome shotgun (WGS) entry which is preliminary data.</text>
</comment>
<sequence>MERVEISDILPVFMRLLLPIQGSRAPTPSENLPYLISSSGLRAAKYQGTYALPFRPTAAITWKLEKLSILGPCGNDQGKNYGVLSGFTYSFRARVALLNQAQVVWNFASISLRLPSQFIATSKLGAEELFQIESSKRDI</sequence>
<proteinExistence type="predicted"/>
<evidence type="ECO:0000313" key="2">
    <source>
        <dbReference type="Proteomes" id="UP000785679"/>
    </source>
</evidence>
<dbReference type="Proteomes" id="UP000785679">
    <property type="component" value="Unassembled WGS sequence"/>
</dbReference>
<reference evidence="1" key="1">
    <citation type="submission" date="2019-06" db="EMBL/GenBank/DDBJ databases">
        <authorList>
            <person name="Zheng W."/>
        </authorList>
    </citation>
    <scope>NUCLEOTIDE SEQUENCE</scope>
    <source>
        <strain evidence="1">QDHG01</strain>
    </source>
</reference>
<protein>
    <submittedName>
        <fullName evidence="1">Uncharacterized protein</fullName>
    </submittedName>
</protein>
<dbReference type="AlphaFoldDB" id="A0A8J8NAA8"/>
<dbReference type="EMBL" id="RRYP01030175">
    <property type="protein sequence ID" value="TNV71247.1"/>
    <property type="molecule type" value="Genomic_DNA"/>
</dbReference>
<gene>
    <name evidence="1" type="ORF">FGO68_gene8955</name>
</gene>
<name>A0A8J8NAA8_HALGN</name>
<evidence type="ECO:0000313" key="1">
    <source>
        <dbReference type="EMBL" id="TNV71247.1"/>
    </source>
</evidence>
<organism evidence="1 2">
    <name type="scientific">Halteria grandinella</name>
    <dbReference type="NCBI Taxonomy" id="5974"/>
    <lineage>
        <taxon>Eukaryota</taxon>
        <taxon>Sar</taxon>
        <taxon>Alveolata</taxon>
        <taxon>Ciliophora</taxon>
        <taxon>Intramacronucleata</taxon>
        <taxon>Spirotrichea</taxon>
        <taxon>Stichotrichia</taxon>
        <taxon>Sporadotrichida</taxon>
        <taxon>Halteriidae</taxon>
        <taxon>Halteria</taxon>
    </lineage>
</organism>
<accession>A0A8J8NAA8</accession>